<name>A0A915K1W0_ROMCU</name>
<feature type="chain" id="PRO_5037617406" evidence="1">
    <location>
        <begin position="21"/>
        <end position="76"/>
    </location>
</feature>
<reference evidence="3" key="1">
    <citation type="submission" date="2022-11" db="UniProtKB">
        <authorList>
            <consortium name="WormBaseParasite"/>
        </authorList>
    </citation>
    <scope>IDENTIFICATION</scope>
</reference>
<keyword evidence="1" id="KW-0732">Signal</keyword>
<keyword evidence="2" id="KW-1185">Reference proteome</keyword>
<proteinExistence type="predicted"/>
<evidence type="ECO:0000313" key="3">
    <source>
        <dbReference type="WBParaSite" id="nRc.2.0.1.t31808-RA"/>
    </source>
</evidence>
<dbReference type="Proteomes" id="UP000887565">
    <property type="component" value="Unplaced"/>
</dbReference>
<dbReference type="WBParaSite" id="nRc.2.0.1.t31808-RA">
    <property type="protein sequence ID" value="nRc.2.0.1.t31808-RA"/>
    <property type="gene ID" value="nRc.2.0.1.g31808"/>
</dbReference>
<dbReference type="AlphaFoldDB" id="A0A915K1W0"/>
<accession>A0A915K1W0</accession>
<evidence type="ECO:0000313" key="2">
    <source>
        <dbReference type="Proteomes" id="UP000887565"/>
    </source>
</evidence>
<feature type="signal peptide" evidence="1">
    <location>
        <begin position="1"/>
        <end position="20"/>
    </location>
</feature>
<organism evidence="2 3">
    <name type="scientific">Romanomermis culicivorax</name>
    <name type="common">Nematode worm</name>
    <dbReference type="NCBI Taxonomy" id="13658"/>
    <lineage>
        <taxon>Eukaryota</taxon>
        <taxon>Metazoa</taxon>
        <taxon>Ecdysozoa</taxon>
        <taxon>Nematoda</taxon>
        <taxon>Enoplea</taxon>
        <taxon>Dorylaimia</taxon>
        <taxon>Mermithida</taxon>
        <taxon>Mermithoidea</taxon>
        <taxon>Mermithidae</taxon>
        <taxon>Romanomermis</taxon>
    </lineage>
</organism>
<sequence length="76" mass="8669">MLHIWIIFTILVVVQEKSSASENKGVKSLKNSALRPESIKNEKCEPDACLLMCMNYLDIDLFEAGRRCQDSNHCHC</sequence>
<evidence type="ECO:0000256" key="1">
    <source>
        <dbReference type="SAM" id="SignalP"/>
    </source>
</evidence>
<protein>
    <submittedName>
        <fullName evidence="3">Uncharacterized protein</fullName>
    </submittedName>
</protein>